<accession>A0A3Q1KH19</accession>
<dbReference type="Pfam" id="PF07686">
    <property type="entry name" value="V-set"/>
    <property type="match status" value="1"/>
</dbReference>
<dbReference type="InterPro" id="IPR036179">
    <property type="entry name" value="Ig-like_dom_sf"/>
</dbReference>
<evidence type="ECO:0000259" key="3">
    <source>
        <dbReference type="PROSITE" id="PS50835"/>
    </source>
</evidence>
<dbReference type="Proteomes" id="UP000265040">
    <property type="component" value="Chromosome 16"/>
</dbReference>
<dbReference type="AlphaFoldDB" id="A0A3Q1KH19"/>
<dbReference type="InterPro" id="IPR013783">
    <property type="entry name" value="Ig-like_fold"/>
</dbReference>
<dbReference type="PANTHER" id="PTHR46013:SF4">
    <property type="entry name" value="B-CELL RECEPTOR CD22-RELATED"/>
    <property type="match status" value="1"/>
</dbReference>
<gene>
    <name evidence="4" type="primary">NEGR1</name>
</gene>
<feature type="chain" id="PRO_5018781329" description="Ig-like domain-containing protein" evidence="2">
    <location>
        <begin position="19"/>
        <end position="402"/>
    </location>
</feature>
<evidence type="ECO:0000256" key="2">
    <source>
        <dbReference type="SAM" id="SignalP"/>
    </source>
</evidence>
<keyword evidence="1" id="KW-0812">Transmembrane</keyword>
<keyword evidence="1" id="KW-1133">Transmembrane helix</keyword>
<dbReference type="InParanoid" id="A0A3Q1KH19"/>
<dbReference type="PANTHER" id="PTHR46013">
    <property type="entry name" value="VASCULAR CELL ADHESION MOLECULE 1"/>
    <property type="match status" value="1"/>
</dbReference>
<feature type="domain" description="Ig-like" evidence="3">
    <location>
        <begin position="159"/>
        <end position="238"/>
    </location>
</feature>
<protein>
    <recommendedName>
        <fullName evidence="3">Ig-like domain-containing protein</fullName>
    </recommendedName>
</protein>
<dbReference type="InterPro" id="IPR003599">
    <property type="entry name" value="Ig_sub"/>
</dbReference>
<sequence length="402" mass="43666">MASSCWLLLMLSVQGILAGDWSVRVPDSPICAVIGSSVVLPCSYDYPQSLNETKEGQLPAQGGESEGQKYKVLSEMWCLEDSRCITPRYVFHSGGIFPHPSYQNRIQYLGQPETNNCSLRITNLRQSDSGTYVFYLITDHPTEKMPQQRGVQLLVADSPSAVTVAASPSSDITDGETLRLACCSPAATSTALFRWYKTTDTTPRHTGHVWNIGEVTSNDSGSYYCQIQTGDKEQKSPVLGLDVQYSPRNTTVSVSPPGEFQDTLPVTLTCSSDANPPVHKYTWYQGEACLPAADKSFHQARQSLATPTERNPTFSQANITAKVHGLHCCVARNKHGSQTYSVALSASRATLSDSAGSRAVIIGVTICALLAIIALVAFLVTRKKKSSTQHSYVLTQTTATEP</sequence>
<dbReference type="SUPFAM" id="SSF48726">
    <property type="entry name" value="Immunoglobulin"/>
    <property type="match status" value="3"/>
</dbReference>
<feature type="domain" description="Ig-like" evidence="3">
    <location>
        <begin position="247"/>
        <end position="345"/>
    </location>
</feature>
<dbReference type="Pfam" id="PF13895">
    <property type="entry name" value="Ig_2"/>
    <property type="match status" value="1"/>
</dbReference>
<keyword evidence="5" id="KW-1185">Reference proteome</keyword>
<name>A0A3Q1KH19_ANATE</name>
<organism evidence="4 5">
    <name type="scientific">Anabas testudineus</name>
    <name type="common">Climbing perch</name>
    <name type="synonym">Anthias testudineus</name>
    <dbReference type="NCBI Taxonomy" id="64144"/>
    <lineage>
        <taxon>Eukaryota</taxon>
        <taxon>Metazoa</taxon>
        <taxon>Chordata</taxon>
        <taxon>Craniata</taxon>
        <taxon>Vertebrata</taxon>
        <taxon>Euteleostomi</taxon>
        <taxon>Actinopterygii</taxon>
        <taxon>Neopterygii</taxon>
        <taxon>Teleostei</taxon>
        <taxon>Neoteleostei</taxon>
        <taxon>Acanthomorphata</taxon>
        <taxon>Anabantaria</taxon>
        <taxon>Anabantiformes</taxon>
        <taxon>Anabantoidei</taxon>
        <taxon>Anabantidae</taxon>
        <taxon>Anabas</taxon>
    </lineage>
</organism>
<evidence type="ECO:0000256" key="1">
    <source>
        <dbReference type="SAM" id="Phobius"/>
    </source>
</evidence>
<dbReference type="InterPro" id="IPR013106">
    <property type="entry name" value="Ig_V-set"/>
</dbReference>
<evidence type="ECO:0000313" key="4">
    <source>
        <dbReference type="Ensembl" id="ENSATEP00000035556.1"/>
    </source>
</evidence>
<dbReference type="InterPro" id="IPR007110">
    <property type="entry name" value="Ig-like_dom"/>
</dbReference>
<dbReference type="Ensembl" id="ENSATET00000036066.3">
    <property type="protein sequence ID" value="ENSATEP00000035556.1"/>
    <property type="gene ID" value="ENSATEG00000024433.3"/>
</dbReference>
<dbReference type="SMART" id="SM00409">
    <property type="entry name" value="IG"/>
    <property type="match status" value="3"/>
</dbReference>
<dbReference type="Gene3D" id="2.60.40.10">
    <property type="entry name" value="Immunoglobulins"/>
    <property type="match status" value="3"/>
</dbReference>
<reference evidence="4" key="3">
    <citation type="submission" date="2025-09" db="UniProtKB">
        <authorList>
            <consortium name="Ensembl"/>
        </authorList>
    </citation>
    <scope>IDENTIFICATION</scope>
</reference>
<reference evidence="4" key="2">
    <citation type="submission" date="2025-08" db="UniProtKB">
        <authorList>
            <consortium name="Ensembl"/>
        </authorList>
    </citation>
    <scope>IDENTIFICATION</scope>
</reference>
<dbReference type="OrthoDB" id="6152887at2759"/>
<dbReference type="OMA" id="QSCCFLI"/>
<proteinExistence type="predicted"/>
<keyword evidence="2" id="KW-0732">Signal</keyword>
<feature type="signal peptide" evidence="2">
    <location>
        <begin position="1"/>
        <end position="18"/>
    </location>
</feature>
<evidence type="ECO:0000313" key="5">
    <source>
        <dbReference type="Proteomes" id="UP000265040"/>
    </source>
</evidence>
<keyword evidence="1" id="KW-0472">Membrane</keyword>
<dbReference type="STRING" id="64144.ENSATEP00000035556"/>
<dbReference type="GeneTree" id="ENSGT01010000222294"/>
<feature type="transmembrane region" description="Helical" evidence="1">
    <location>
        <begin position="359"/>
        <end position="380"/>
    </location>
</feature>
<dbReference type="PROSITE" id="PS50835">
    <property type="entry name" value="IG_LIKE"/>
    <property type="match status" value="2"/>
</dbReference>
<reference evidence="4" key="1">
    <citation type="submission" date="2021-04" db="EMBL/GenBank/DDBJ databases">
        <authorList>
            <consortium name="Wellcome Sanger Institute Data Sharing"/>
        </authorList>
    </citation>
    <scope>NUCLEOTIDE SEQUENCE [LARGE SCALE GENOMIC DNA]</scope>
</reference>